<dbReference type="PROSITE" id="PS51257">
    <property type="entry name" value="PROKAR_LIPOPROTEIN"/>
    <property type="match status" value="1"/>
</dbReference>
<name>A0AA37VSW4_9GAMM</name>
<keyword evidence="5 11" id="KW-0732">Signal</keyword>
<feature type="region of interest" description="Disordered" evidence="12">
    <location>
        <begin position="86"/>
        <end position="106"/>
    </location>
</feature>
<reference evidence="14" key="1">
    <citation type="journal article" date="2014" name="Int. J. Syst. Evol. Microbiol.">
        <title>Complete genome sequence of Corynebacterium casei LMG S-19264T (=DSM 44701T), isolated from a smear-ripened cheese.</title>
        <authorList>
            <consortium name="US DOE Joint Genome Institute (JGI-PGF)"/>
            <person name="Walter F."/>
            <person name="Albersmeier A."/>
            <person name="Kalinowski J."/>
            <person name="Ruckert C."/>
        </authorList>
    </citation>
    <scope>NUCLEOTIDE SEQUENCE</scope>
    <source>
        <strain evidence="14">NBRC 101628</strain>
    </source>
</reference>
<evidence type="ECO:0000256" key="3">
    <source>
        <dbReference type="ARBA" id="ARBA00006929"/>
    </source>
</evidence>
<dbReference type="GO" id="GO:0009279">
    <property type="term" value="C:cell outer membrane"/>
    <property type="evidence" value="ECO:0007669"/>
    <property type="project" value="UniProtKB-SubCell"/>
</dbReference>
<evidence type="ECO:0000256" key="9">
    <source>
        <dbReference type="ARBA" id="ARBA00023237"/>
    </source>
</evidence>
<dbReference type="RefSeq" id="WP_095505973.1">
    <property type="nucleotide sequence ID" value="NZ_BSNC01000001.1"/>
</dbReference>
<keyword evidence="9 11" id="KW-0998">Cell outer membrane</keyword>
<keyword evidence="14" id="KW-0969">Cilium</keyword>
<dbReference type="InterPro" id="IPR000527">
    <property type="entry name" value="Flag_Lring"/>
</dbReference>
<comment type="similarity">
    <text evidence="3 11">Belongs to the FlgH family.</text>
</comment>
<comment type="subunit">
    <text evidence="4 11">The basal body constitutes a major portion of the flagellar organelle and consists of four rings (L,P,S, and M) mounted on a central rod.</text>
</comment>
<comment type="subcellular location">
    <subcellularLocation>
        <location evidence="11">Cell outer membrane</location>
        <topology evidence="11">Lipid-anchor</topology>
    </subcellularLocation>
    <subcellularLocation>
        <location evidence="11">Bacterial flagellum basal body</location>
    </subcellularLocation>
    <subcellularLocation>
        <location evidence="2">Membrane</location>
        <topology evidence="2">Lipid-anchor</topology>
    </subcellularLocation>
</comment>
<dbReference type="Pfam" id="PF02107">
    <property type="entry name" value="FlgH"/>
    <property type="match status" value="1"/>
</dbReference>
<sequence length="227" mass="24344">MRIGLVLGALALVGLAGCTSTANNKPLPDDPHYAPVFPEQVQEPVVATGSIFQTSQVNELYSDLRAHRVGDIVTVVLTEQTQASKSANNKIDKSNSGQIGPVTNGGVPVTINGRPIDLGYSDSFNNTRKAGAGQSNSLSGSITAHVMQVLENGNLVIRGEKWITINNGDEFIRLTGIVRPQDINTDNSILSPRVANARIQYSGTGTFADSQKSGWLSKFFMSGWWPF</sequence>
<gene>
    <name evidence="11 14" type="primary">flgH</name>
    <name evidence="14" type="ORF">GCM10007895_02950</name>
</gene>
<evidence type="ECO:0000256" key="2">
    <source>
        <dbReference type="ARBA" id="ARBA00004635"/>
    </source>
</evidence>
<accession>A0AA37VSW4</accession>
<keyword evidence="7" id="KW-0564">Palmitate</keyword>
<dbReference type="PRINTS" id="PR01008">
    <property type="entry name" value="FLGLRINGFLGH"/>
</dbReference>
<comment type="function">
    <text evidence="1 11">Assembles around the rod to form the L-ring and probably protects the motor/basal body from shearing forces during rotation.</text>
</comment>
<dbReference type="GO" id="GO:0009427">
    <property type="term" value="C:bacterial-type flagellum basal body, distal rod, L ring"/>
    <property type="evidence" value="ECO:0007669"/>
    <property type="project" value="InterPro"/>
</dbReference>
<keyword evidence="14" id="KW-0282">Flagellum</keyword>
<evidence type="ECO:0000256" key="6">
    <source>
        <dbReference type="ARBA" id="ARBA00023136"/>
    </source>
</evidence>
<evidence type="ECO:0000256" key="8">
    <source>
        <dbReference type="ARBA" id="ARBA00023143"/>
    </source>
</evidence>
<keyword evidence="6 11" id="KW-0472">Membrane</keyword>
<evidence type="ECO:0000256" key="10">
    <source>
        <dbReference type="ARBA" id="ARBA00023288"/>
    </source>
</evidence>
<feature type="compositionally biased region" description="Polar residues" evidence="12">
    <location>
        <begin position="86"/>
        <end position="98"/>
    </location>
</feature>
<protein>
    <recommendedName>
        <fullName evidence="11">Flagellar L-ring protein</fullName>
    </recommendedName>
    <alternativeName>
        <fullName evidence="11">Basal body L-ring protein</fullName>
    </alternativeName>
</protein>
<evidence type="ECO:0000256" key="7">
    <source>
        <dbReference type="ARBA" id="ARBA00023139"/>
    </source>
</evidence>
<dbReference type="AlphaFoldDB" id="A0AA37VSW4"/>
<dbReference type="GO" id="GO:0071973">
    <property type="term" value="P:bacterial-type flagellum-dependent cell motility"/>
    <property type="evidence" value="ECO:0007669"/>
    <property type="project" value="InterPro"/>
</dbReference>
<comment type="caution">
    <text evidence="14">The sequence shown here is derived from an EMBL/GenBank/DDBJ whole genome shotgun (WGS) entry which is preliminary data.</text>
</comment>
<dbReference type="HAMAP" id="MF_00415">
    <property type="entry name" value="FlgH"/>
    <property type="match status" value="1"/>
</dbReference>
<keyword evidence="14" id="KW-0966">Cell projection</keyword>
<dbReference type="NCBIfam" id="NF009338">
    <property type="entry name" value="PRK12698.1"/>
    <property type="match status" value="1"/>
</dbReference>
<keyword evidence="15" id="KW-1185">Reference proteome</keyword>
<feature type="chain" id="PRO_5041350042" description="Flagellar L-ring protein" evidence="13">
    <location>
        <begin position="23"/>
        <end position="227"/>
    </location>
</feature>
<evidence type="ECO:0000313" key="14">
    <source>
        <dbReference type="EMBL" id="GLP94989.1"/>
    </source>
</evidence>
<keyword evidence="8 11" id="KW-0975">Bacterial flagellum</keyword>
<dbReference type="NCBIfam" id="NF001304">
    <property type="entry name" value="PRK00249.1-4"/>
    <property type="match status" value="1"/>
</dbReference>
<dbReference type="Proteomes" id="UP001161422">
    <property type="component" value="Unassembled WGS sequence"/>
</dbReference>
<proteinExistence type="inferred from homology"/>
<evidence type="ECO:0000256" key="4">
    <source>
        <dbReference type="ARBA" id="ARBA00011439"/>
    </source>
</evidence>
<dbReference type="PANTHER" id="PTHR34933">
    <property type="entry name" value="FLAGELLAR L-RING PROTEIN"/>
    <property type="match status" value="1"/>
</dbReference>
<feature type="signal peptide" evidence="13">
    <location>
        <begin position="1"/>
        <end position="22"/>
    </location>
</feature>
<evidence type="ECO:0000256" key="13">
    <source>
        <dbReference type="SAM" id="SignalP"/>
    </source>
</evidence>
<evidence type="ECO:0000256" key="11">
    <source>
        <dbReference type="HAMAP-Rule" id="MF_00415"/>
    </source>
</evidence>
<evidence type="ECO:0000256" key="5">
    <source>
        <dbReference type="ARBA" id="ARBA00022729"/>
    </source>
</evidence>
<dbReference type="EMBL" id="BSNC01000001">
    <property type="protein sequence ID" value="GLP94989.1"/>
    <property type="molecule type" value="Genomic_DNA"/>
</dbReference>
<keyword evidence="10 11" id="KW-0449">Lipoprotein</keyword>
<evidence type="ECO:0000256" key="1">
    <source>
        <dbReference type="ARBA" id="ARBA00002591"/>
    </source>
</evidence>
<organism evidence="14 15">
    <name type="scientific">Paraferrimonas sedimenticola</name>
    <dbReference type="NCBI Taxonomy" id="375674"/>
    <lineage>
        <taxon>Bacteria</taxon>
        <taxon>Pseudomonadati</taxon>
        <taxon>Pseudomonadota</taxon>
        <taxon>Gammaproteobacteria</taxon>
        <taxon>Alteromonadales</taxon>
        <taxon>Ferrimonadaceae</taxon>
        <taxon>Paraferrimonas</taxon>
    </lineage>
</organism>
<reference evidence="14" key="2">
    <citation type="submission" date="2023-01" db="EMBL/GenBank/DDBJ databases">
        <title>Draft genome sequence of Paraferrimonas sedimenticola strain NBRC 101628.</title>
        <authorList>
            <person name="Sun Q."/>
            <person name="Mori K."/>
        </authorList>
    </citation>
    <scope>NUCLEOTIDE SEQUENCE</scope>
    <source>
        <strain evidence="14">NBRC 101628</strain>
    </source>
</reference>
<evidence type="ECO:0000313" key="15">
    <source>
        <dbReference type="Proteomes" id="UP001161422"/>
    </source>
</evidence>
<dbReference type="PANTHER" id="PTHR34933:SF1">
    <property type="entry name" value="FLAGELLAR L-RING PROTEIN"/>
    <property type="match status" value="1"/>
</dbReference>
<evidence type="ECO:0000256" key="12">
    <source>
        <dbReference type="SAM" id="MobiDB-lite"/>
    </source>
</evidence>
<dbReference type="GO" id="GO:0003774">
    <property type="term" value="F:cytoskeletal motor activity"/>
    <property type="evidence" value="ECO:0007669"/>
    <property type="project" value="InterPro"/>
</dbReference>